<reference evidence="1" key="1">
    <citation type="submission" date="2024-07" db="EMBL/GenBank/DDBJ databases">
        <authorList>
            <person name="Yu S.T."/>
        </authorList>
    </citation>
    <scope>NUCLEOTIDE SEQUENCE</scope>
    <source>
        <strain evidence="1">R35</strain>
    </source>
</reference>
<dbReference type="GO" id="GO:0016810">
    <property type="term" value="F:hydrolase activity, acting on carbon-nitrogen (but not peptide) bonds"/>
    <property type="evidence" value="ECO:0007669"/>
    <property type="project" value="InterPro"/>
</dbReference>
<accession>A0AB39SLE4</accession>
<evidence type="ECO:0000313" key="1">
    <source>
        <dbReference type="EMBL" id="XDQ67372.1"/>
    </source>
</evidence>
<dbReference type="SUPFAM" id="SSF51338">
    <property type="entry name" value="Composite domain of metallo-dependent hydrolases"/>
    <property type="match status" value="1"/>
</dbReference>
<dbReference type="RefSeq" id="WP_369264285.1">
    <property type="nucleotide sequence ID" value="NZ_CP163440.1"/>
</dbReference>
<protein>
    <submittedName>
        <fullName evidence="1">Uncharacterized protein</fullName>
    </submittedName>
</protein>
<dbReference type="AlphaFoldDB" id="A0AB39SLE4"/>
<dbReference type="Gene3D" id="2.30.40.10">
    <property type="entry name" value="Urease, subunit C, domain 1"/>
    <property type="match status" value="1"/>
</dbReference>
<name>A0AB39SLE4_9ACTN</name>
<dbReference type="InterPro" id="IPR011059">
    <property type="entry name" value="Metal-dep_hydrolase_composite"/>
</dbReference>
<organism evidence="1">
    <name type="scientific">Streptomyces sp. R35</name>
    <dbReference type="NCBI Taxonomy" id="3238630"/>
    <lineage>
        <taxon>Bacteria</taxon>
        <taxon>Bacillati</taxon>
        <taxon>Actinomycetota</taxon>
        <taxon>Actinomycetes</taxon>
        <taxon>Kitasatosporales</taxon>
        <taxon>Streptomycetaceae</taxon>
        <taxon>Streptomyces</taxon>
    </lineage>
</organism>
<gene>
    <name evidence="1" type="ORF">AB5J50_44650</name>
</gene>
<dbReference type="EMBL" id="CP163440">
    <property type="protein sequence ID" value="XDQ67372.1"/>
    <property type="molecule type" value="Genomic_DNA"/>
</dbReference>
<sequence>MDPGIGDLPQGDVLNEDGTIAAVECEITAGAEVLDMTGRIVVPGFAPVPPWGRGPC</sequence>
<proteinExistence type="predicted"/>